<evidence type="ECO:0000256" key="5">
    <source>
        <dbReference type="ARBA" id="ARBA00022692"/>
    </source>
</evidence>
<evidence type="ECO:0000256" key="8">
    <source>
        <dbReference type="SAM" id="Phobius"/>
    </source>
</evidence>
<keyword evidence="4" id="KW-0997">Cell inner membrane</keyword>
<keyword evidence="6 8" id="KW-1133">Transmembrane helix</keyword>
<evidence type="ECO:0000256" key="1">
    <source>
        <dbReference type="ARBA" id="ARBA00004651"/>
    </source>
</evidence>
<geneLocation type="plasmid" evidence="9 10">
    <name>pRgalR602a</name>
</geneLocation>
<evidence type="ECO:0000256" key="2">
    <source>
        <dbReference type="ARBA" id="ARBA00022448"/>
    </source>
</evidence>
<dbReference type="Pfam" id="PF02653">
    <property type="entry name" value="BPD_transp_2"/>
    <property type="match status" value="1"/>
</dbReference>
<evidence type="ECO:0000256" key="6">
    <source>
        <dbReference type="ARBA" id="ARBA00022989"/>
    </source>
</evidence>
<evidence type="ECO:0000256" key="3">
    <source>
        <dbReference type="ARBA" id="ARBA00022475"/>
    </source>
</evidence>
<feature type="transmembrane region" description="Helical" evidence="8">
    <location>
        <begin position="110"/>
        <end position="131"/>
    </location>
</feature>
<evidence type="ECO:0000256" key="7">
    <source>
        <dbReference type="ARBA" id="ARBA00023136"/>
    </source>
</evidence>
<dbReference type="CDD" id="cd06579">
    <property type="entry name" value="TM_PBP1_transp_AraH_like"/>
    <property type="match status" value="1"/>
</dbReference>
<feature type="transmembrane region" description="Helical" evidence="8">
    <location>
        <begin position="175"/>
        <end position="196"/>
    </location>
</feature>
<feature type="transmembrane region" description="Helical" evidence="8">
    <location>
        <begin position="28"/>
        <end position="46"/>
    </location>
</feature>
<keyword evidence="5 8" id="KW-0812">Transmembrane</keyword>
<dbReference type="KEGG" id="rga:RGR602_PA00065"/>
<dbReference type="HOGENOM" id="CLU_028880_4_0_5"/>
<dbReference type="RefSeq" id="WP_040113970.1">
    <property type="nucleotide sequence ID" value="NZ_CP006878.1"/>
</dbReference>
<feature type="transmembrane region" description="Helical" evidence="8">
    <location>
        <begin position="136"/>
        <end position="155"/>
    </location>
</feature>
<feature type="transmembrane region" description="Helical" evidence="8">
    <location>
        <begin position="284"/>
        <end position="303"/>
    </location>
</feature>
<dbReference type="AlphaFoldDB" id="A0A0B4X890"/>
<dbReference type="InterPro" id="IPR001851">
    <property type="entry name" value="ABC_transp_permease"/>
</dbReference>
<reference evidence="9 10" key="1">
    <citation type="submission" date="2013-11" db="EMBL/GenBank/DDBJ databases">
        <title>Complete genome sequence of Rhizobium gallicum bv. gallicum R602.</title>
        <authorList>
            <person name="Bustos P."/>
            <person name="Santamaria R.I."/>
            <person name="Lozano L."/>
            <person name="Acosta J.L."/>
            <person name="Ormeno-Orrillo E."/>
            <person name="Rogel M.A."/>
            <person name="Romero D."/>
            <person name="Cevallos M.A."/>
            <person name="Martinez-Romero E."/>
            <person name="Gonzalez V."/>
        </authorList>
    </citation>
    <scope>NUCLEOTIDE SEQUENCE [LARGE SCALE GENOMIC DNA]</scope>
    <source>
        <strain evidence="9 10">R602</strain>
        <plasmid evidence="9 10">pRgalR602a</plasmid>
    </source>
</reference>
<keyword evidence="7 8" id="KW-0472">Membrane</keyword>
<protein>
    <submittedName>
        <fullName evidence="9">Ribose ABC transporter permease protein</fullName>
    </submittedName>
</protein>
<dbReference type="EMBL" id="CP006878">
    <property type="protein sequence ID" value="AJD43411.1"/>
    <property type="molecule type" value="Genomic_DNA"/>
</dbReference>
<name>A0A0B4X890_9HYPH</name>
<feature type="transmembrane region" description="Helical" evidence="8">
    <location>
        <begin position="227"/>
        <end position="246"/>
    </location>
</feature>
<dbReference type="Proteomes" id="UP000031368">
    <property type="component" value="Plasmid pRgalR602a"/>
</dbReference>
<dbReference type="GO" id="GO:0005886">
    <property type="term" value="C:plasma membrane"/>
    <property type="evidence" value="ECO:0007669"/>
    <property type="project" value="UniProtKB-SubCell"/>
</dbReference>
<evidence type="ECO:0000256" key="4">
    <source>
        <dbReference type="ARBA" id="ARBA00022519"/>
    </source>
</evidence>
<keyword evidence="3" id="KW-1003">Cell membrane</keyword>
<keyword evidence="9" id="KW-0614">Plasmid</keyword>
<dbReference type="PANTHER" id="PTHR32196:SF21">
    <property type="entry name" value="ABC TRANSPORTER PERMEASE PROTEIN YPHD-RELATED"/>
    <property type="match status" value="1"/>
</dbReference>
<dbReference type="GO" id="GO:0022857">
    <property type="term" value="F:transmembrane transporter activity"/>
    <property type="evidence" value="ECO:0007669"/>
    <property type="project" value="InterPro"/>
</dbReference>
<gene>
    <name evidence="9" type="ORF">RGR602_PA00065</name>
</gene>
<accession>A0A0B4X890</accession>
<feature type="transmembrane region" description="Helical" evidence="8">
    <location>
        <begin position="58"/>
        <end position="77"/>
    </location>
</feature>
<organism evidence="9 10">
    <name type="scientific">Rhizobium gallicum bv. gallicum R602sp</name>
    <dbReference type="NCBI Taxonomy" id="1041138"/>
    <lineage>
        <taxon>Bacteria</taxon>
        <taxon>Pseudomonadati</taxon>
        <taxon>Pseudomonadota</taxon>
        <taxon>Alphaproteobacteria</taxon>
        <taxon>Hyphomicrobiales</taxon>
        <taxon>Rhizobiaceae</taxon>
        <taxon>Rhizobium/Agrobacterium group</taxon>
        <taxon>Rhizobium</taxon>
    </lineage>
</organism>
<dbReference type="PANTHER" id="PTHR32196">
    <property type="entry name" value="ABC TRANSPORTER PERMEASE PROTEIN YPHD-RELATED-RELATED"/>
    <property type="match status" value="1"/>
</dbReference>
<evidence type="ECO:0000313" key="9">
    <source>
        <dbReference type="EMBL" id="AJD43411.1"/>
    </source>
</evidence>
<proteinExistence type="predicted"/>
<comment type="subcellular location">
    <subcellularLocation>
        <location evidence="1">Cell membrane</location>
        <topology evidence="1">Multi-pass membrane protein</topology>
    </subcellularLocation>
</comment>
<evidence type="ECO:0000313" key="10">
    <source>
        <dbReference type="Proteomes" id="UP000031368"/>
    </source>
</evidence>
<keyword evidence="10" id="KW-1185">Reference proteome</keyword>
<sequence>MSTEAKTLNTEADAATHMRPWHSNWRDYVVYIGFVVIFIVFAVLLQDRGFLSSNNLLNILRQTAIVAIVSMAMSFVLSAGEIDLSVGAIAGLSSVVAGLVLSQYGLFPGILAGLGLGLLVGAINGGLTAYLNIPSFLVTLGMMGIARGVGMWVSGTSPVPIINDTFIFIFGSGNIGPVPVLVVWVAILGIIAHIALRKTPFGRKVMSAGGNSIAARYSGVDVRKIKFQVLLLTGMAAAIAGMLYAGRLQSGRFQLGEGDELSVIAAVVLGGTSLFGGRGTVIGSIVGALLIGVINNGLILGGLDYSQQLIARGMLIILAVAVGRSR</sequence>
<keyword evidence="2" id="KW-0813">Transport</keyword>